<evidence type="ECO:0000313" key="3">
    <source>
        <dbReference type="EMBL" id="WFD23879.1"/>
    </source>
</evidence>
<dbReference type="Gene3D" id="1.10.287.110">
    <property type="entry name" value="DnaJ domain"/>
    <property type="match status" value="1"/>
</dbReference>
<dbReference type="GO" id="GO:0005829">
    <property type="term" value="C:cytosol"/>
    <property type="evidence" value="ECO:0007669"/>
    <property type="project" value="TreeGrafter"/>
</dbReference>
<organism evidence="3 4">
    <name type="scientific">Malassezia equina</name>
    <dbReference type="NCBI Taxonomy" id="1381935"/>
    <lineage>
        <taxon>Eukaryota</taxon>
        <taxon>Fungi</taxon>
        <taxon>Dikarya</taxon>
        <taxon>Basidiomycota</taxon>
        <taxon>Ustilaginomycotina</taxon>
        <taxon>Malasseziomycetes</taxon>
        <taxon>Malasseziales</taxon>
        <taxon>Malasseziaceae</taxon>
        <taxon>Malassezia</taxon>
    </lineage>
</organism>
<accession>A0AAF0EF71</accession>
<dbReference type="GO" id="GO:0006457">
    <property type="term" value="P:protein folding"/>
    <property type="evidence" value="ECO:0007669"/>
    <property type="project" value="InterPro"/>
</dbReference>
<dbReference type="SMART" id="SM00271">
    <property type="entry name" value="DnaJ"/>
    <property type="match status" value="1"/>
</dbReference>
<dbReference type="InterPro" id="IPR018253">
    <property type="entry name" value="DnaJ_domain_CS"/>
</dbReference>
<dbReference type="PROSITE" id="PS50076">
    <property type="entry name" value="DNAJ_2"/>
    <property type="match status" value="1"/>
</dbReference>
<feature type="domain" description="J" evidence="2">
    <location>
        <begin position="4"/>
        <end position="70"/>
    </location>
</feature>
<dbReference type="FunFam" id="2.60.260.20:FF:000015">
    <property type="entry name" value="Heat shock protein 40"/>
    <property type="match status" value="1"/>
</dbReference>
<dbReference type="InterPro" id="IPR036869">
    <property type="entry name" value="J_dom_sf"/>
</dbReference>
<dbReference type="GO" id="GO:0051082">
    <property type="term" value="F:unfolded protein binding"/>
    <property type="evidence" value="ECO:0007669"/>
    <property type="project" value="InterPro"/>
</dbReference>
<dbReference type="InterPro" id="IPR008971">
    <property type="entry name" value="HSP40/DnaJ_pept-bd"/>
</dbReference>
<dbReference type="PANTHER" id="PTHR24078:SF553">
    <property type="entry name" value="DNAJ HOMOLOG SUBFAMILY B MEMBER 5"/>
    <property type="match status" value="1"/>
</dbReference>
<dbReference type="Proteomes" id="UP001214415">
    <property type="component" value="Chromosome 4"/>
</dbReference>
<proteinExistence type="predicted"/>
<dbReference type="InterPro" id="IPR001623">
    <property type="entry name" value="DnaJ_domain"/>
</dbReference>
<sequence>MGKDYYKILGVPKSAGDDDIKKAYKKAALKWHPDRNKDNEAQAKKKFQEVGEAFEVLSDKNKRAIYDQYGEDGLKGGVPMPDDGGAGGFPGMGGFSSGGGPGGARTFRFSSSGGNPFGGGFSPSDPNDIFAHIFGGASPFGMGGMGGMGSMHDDIPGGMPGFTSFGGGSRGADFDTHSEPKAQPKDFETPLMLTLEELYKGTTKKLKVGRTLANGRTEEKVVTIDVKPGWKKGTKVRFAGAGNEVSPGTAQDLVFVVDERSHPRFTRNGDDLRLVQPLKLVDALDPPKPGTPGSRRKIVTLDGRSIEVPLPSASLGKTTITPGRTTRLAGEGMPISKVKGARKGDLVVEWNVEFPDRLTDAQRSALRNALA</sequence>
<dbReference type="SUPFAM" id="SSF49493">
    <property type="entry name" value="HSP40/DnaJ peptide-binding domain"/>
    <property type="match status" value="2"/>
</dbReference>
<dbReference type="GO" id="GO:0051087">
    <property type="term" value="F:protein-folding chaperone binding"/>
    <property type="evidence" value="ECO:0007669"/>
    <property type="project" value="TreeGrafter"/>
</dbReference>
<evidence type="ECO:0000256" key="1">
    <source>
        <dbReference type="ARBA" id="ARBA00023186"/>
    </source>
</evidence>
<keyword evidence="4" id="KW-1185">Reference proteome</keyword>
<dbReference type="Pfam" id="PF01556">
    <property type="entry name" value="DnaJ_C"/>
    <property type="match status" value="1"/>
</dbReference>
<dbReference type="PROSITE" id="PS00636">
    <property type="entry name" value="DNAJ_1"/>
    <property type="match status" value="1"/>
</dbReference>
<dbReference type="PRINTS" id="PR00625">
    <property type="entry name" value="JDOMAIN"/>
</dbReference>
<dbReference type="Gene3D" id="2.60.260.20">
    <property type="entry name" value="Urease metallochaperone UreE, N-terminal domain"/>
    <property type="match status" value="2"/>
</dbReference>
<dbReference type="CDD" id="cd10747">
    <property type="entry name" value="DnaJ_C"/>
    <property type="match status" value="1"/>
</dbReference>
<dbReference type="EMBL" id="CP119903">
    <property type="protein sequence ID" value="WFD23879.1"/>
    <property type="molecule type" value="Genomic_DNA"/>
</dbReference>
<keyword evidence="1" id="KW-0143">Chaperone</keyword>
<dbReference type="Pfam" id="PF00226">
    <property type="entry name" value="DnaJ"/>
    <property type="match status" value="1"/>
</dbReference>
<gene>
    <name evidence="3" type="primary">SIS1</name>
    <name evidence="3" type="ORF">MEQU1_002573</name>
</gene>
<dbReference type="AlphaFoldDB" id="A0AAF0EF71"/>
<reference evidence="3" key="1">
    <citation type="submission" date="2023-03" db="EMBL/GenBank/DDBJ databases">
        <title>Mating type loci evolution in Malassezia.</title>
        <authorList>
            <person name="Coelho M.A."/>
        </authorList>
    </citation>
    <scope>NUCLEOTIDE SEQUENCE</scope>
    <source>
        <strain evidence="3">CBS 12830</strain>
    </source>
</reference>
<dbReference type="CDD" id="cd06257">
    <property type="entry name" value="DnaJ"/>
    <property type="match status" value="1"/>
</dbReference>
<dbReference type="InterPro" id="IPR051339">
    <property type="entry name" value="DnaJ_subfamily_B"/>
</dbReference>
<protein>
    <submittedName>
        <fullName evidence="3">Molecular chaperone (DnaJ super)</fullName>
    </submittedName>
</protein>
<evidence type="ECO:0000313" key="4">
    <source>
        <dbReference type="Proteomes" id="UP001214415"/>
    </source>
</evidence>
<evidence type="ECO:0000259" key="2">
    <source>
        <dbReference type="PROSITE" id="PS50076"/>
    </source>
</evidence>
<dbReference type="GO" id="GO:0006413">
    <property type="term" value="P:translational initiation"/>
    <property type="evidence" value="ECO:0007669"/>
    <property type="project" value="TreeGrafter"/>
</dbReference>
<dbReference type="PANTHER" id="PTHR24078">
    <property type="entry name" value="DNAJ HOMOLOG SUBFAMILY C MEMBER"/>
    <property type="match status" value="1"/>
</dbReference>
<dbReference type="SUPFAM" id="SSF46565">
    <property type="entry name" value="Chaperone J-domain"/>
    <property type="match status" value="1"/>
</dbReference>
<name>A0AAF0EF71_9BASI</name>
<dbReference type="InterPro" id="IPR002939">
    <property type="entry name" value="DnaJ_C"/>
</dbReference>